<dbReference type="GO" id="GO:0034587">
    <property type="term" value="P:piRNA processing"/>
    <property type="evidence" value="ECO:0007669"/>
    <property type="project" value="TreeGrafter"/>
</dbReference>
<dbReference type="PROSITE" id="PS50293">
    <property type="entry name" value="TPR_REGION"/>
    <property type="match status" value="1"/>
</dbReference>
<dbReference type="InterPro" id="IPR001179">
    <property type="entry name" value="PPIase_FKBP_dom"/>
</dbReference>
<dbReference type="Gene3D" id="1.25.40.10">
    <property type="entry name" value="Tetratricopeptide repeat domain"/>
    <property type="match status" value="1"/>
</dbReference>
<dbReference type="RefSeq" id="XP_003486736.1">
    <property type="nucleotide sequence ID" value="XM_003486688.4"/>
</dbReference>
<dbReference type="SMART" id="SM00028">
    <property type="entry name" value="TPR"/>
    <property type="match status" value="2"/>
</dbReference>
<dbReference type="InterPro" id="IPR019734">
    <property type="entry name" value="TPR_rpt"/>
</dbReference>
<evidence type="ECO:0000256" key="2">
    <source>
        <dbReference type="ARBA" id="ARBA00022737"/>
    </source>
</evidence>
<dbReference type="SUPFAM" id="SSF54534">
    <property type="entry name" value="FKBP-like"/>
    <property type="match status" value="1"/>
</dbReference>
<proteinExistence type="inferred from homology"/>
<dbReference type="OrthoDB" id="8116123at2759"/>
<organism evidence="7 8">
    <name type="scientific">Bombus impatiens</name>
    <name type="common">Bumblebee</name>
    <dbReference type="NCBI Taxonomy" id="132113"/>
    <lineage>
        <taxon>Eukaryota</taxon>
        <taxon>Metazoa</taxon>
        <taxon>Ecdysozoa</taxon>
        <taxon>Arthropoda</taxon>
        <taxon>Hexapoda</taxon>
        <taxon>Insecta</taxon>
        <taxon>Pterygota</taxon>
        <taxon>Neoptera</taxon>
        <taxon>Endopterygota</taxon>
        <taxon>Hymenoptera</taxon>
        <taxon>Apocrita</taxon>
        <taxon>Aculeata</taxon>
        <taxon>Apoidea</taxon>
        <taxon>Anthophila</taxon>
        <taxon>Apidae</taxon>
        <taxon>Bombus</taxon>
        <taxon>Pyrobombus</taxon>
    </lineage>
</organism>
<gene>
    <name evidence="8" type="primary">LOC100740698</name>
</gene>
<feature type="domain" description="PPIase FKBP-type" evidence="6">
    <location>
        <begin position="114"/>
        <end position="203"/>
    </location>
</feature>
<dbReference type="KEGG" id="bim:100740698"/>
<dbReference type="PANTHER" id="PTHR46674:SF1">
    <property type="entry name" value="INACTIVE PEPTIDYL-PROLYL CIS-TRANS ISOMERASE FKBP6"/>
    <property type="match status" value="1"/>
</dbReference>
<dbReference type="GO" id="GO:0005737">
    <property type="term" value="C:cytoplasm"/>
    <property type="evidence" value="ECO:0007669"/>
    <property type="project" value="TreeGrafter"/>
</dbReference>
<keyword evidence="3 5" id="KW-0802">TPR repeat</keyword>
<sequence length="447" mass="51098">MEKCINASDGFTLKDLTLKDGMVFEVSNNCENFDDEDFGYSTDIPLTNDEVLDLLNMDDFQDEDTCDDDNINNRITVCGISFKKLKTKMTNLFGDGKVMKLIKQEGVGTVIPCDAQVSIKYIAHFEFSDEPFDSSFAHGDTETLHLGEDSLLPGLEIGITSMKKHEIAMFLIHPDLAYGKYGCAPRIPPNEEVLFIVHLTDYVDNGSAKKFQSLSLEERRQFATAVKGVQGKFNTAKDYFSKKKIKQATKEYGKALQWLEETELKNQQEEDEVNKLLSRGYNNLAICYNIQNMPRNACNACNRVPIPTSKTHFNYGRALLKMGEFSRAMEKLQLALKMEPKNMEIVKEIKLANEKQRKYLDMEKKLWENCLKVKENKKKEPSAFEKVAYEICKSFSEDNQALRQPLPECLTPEEDKCVREQAAVFGLIVTTHQRYGREITYLSKANY</sequence>
<keyword evidence="2" id="KW-0677">Repeat</keyword>
<keyword evidence="7" id="KW-1185">Reference proteome</keyword>
<dbReference type="PROSITE" id="PS50059">
    <property type="entry name" value="FKBP_PPIASE"/>
    <property type="match status" value="1"/>
</dbReference>
<dbReference type="Pfam" id="PF00254">
    <property type="entry name" value="FKBP_C"/>
    <property type="match status" value="1"/>
</dbReference>
<feature type="repeat" description="TPR" evidence="5">
    <location>
        <begin position="309"/>
        <end position="342"/>
    </location>
</feature>
<evidence type="ECO:0000256" key="5">
    <source>
        <dbReference type="PROSITE-ProRule" id="PRU00339"/>
    </source>
</evidence>
<dbReference type="GeneID" id="100740698"/>
<evidence type="ECO:0000313" key="8">
    <source>
        <dbReference type="RefSeq" id="XP_003486736.1"/>
    </source>
</evidence>
<dbReference type="GO" id="GO:0051879">
    <property type="term" value="F:Hsp90 protein binding"/>
    <property type="evidence" value="ECO:0007669"/>
    <property type="project" value="TreeGrafter"/>
</dbReference>
<accession>A0A6P3DSG3</accession>
<dbReference type="CTD" id="45360"/>
<keyword evidence="4" id="KW-0697">Rotamase</keyword>
<comment type="similarity">
    <text evidence="1">Belongs to the FKBP6 family.</text>
</comment>
<evidence type="ECO:0000256" key="1">
    <source>
        <dbReference type="ARBA" id="ARBA00009648"/>
    </source>
</evidence>
<dbReference type="GO" id="GO:0007283">
    <property type="term" value="P:spermatogenesis"/>
    <property type="evidence" value="ECO:0007669"/>
    <property type="project" value="TreeGrafter"/>
</dbReference>
<evidence type="ECO:0000313" key="7">
    <source>
        <dbReference type="Proteomes" id="UP000515180"/>
    </source>
</evidence>
<name>A0A6P3DSG3_BOMIM</name>
<evidence type="ECO:0000259" key="6">
    <source>
        <dbReference type="PROSITE" id="PS50059"/>
    </source>
</evidence>
<dbReference type="Gene3D" id="3.10.50.40">
    <property type="match status" value="1"/>
</dbReference>
<dbReference type="InterPro" id="IPR042282">
    <property type="entry name" value="FKBP6/shu"/>
</dbReference>
<dbReference type="AlphaFoldDB" id="A0A6P3DSG3"/>
<dbReference type="PANTHER" id="PTHR46674">
    <property type="entry name" value="INACTIVE PEPTIDYL-PROLYL CIS-TRANS ISOMERASE FKBP6"/>
    <property type="match status" value="1"/>
</dbReference>
<evidence type="ECO:0000256" key="3">
    <source>
        <dbReference type="ARBA" id="ARBA00022803"/>
    </source>
</evidence>
<dbReference type="Proteomes" id="UP000515180">
    <property type="component" value="Unplaced"/>
</dbReference>
<reference evidence="8" key="1">
    <citation type="submission" date="2025-08" db="UniProtKB">
        <authorList>
            <consortium name="RefSeq"/>
        </authorList>
    </citation>
    <scope>IDENTIFICATION</scope>
</reference>
<comment type="catalytic activity">
    <reaction evidence="4">
        <text>[protein]-peptidylproline (omega=180) = [protein]-peptidylproline (omega=0)</text>
        <dbReference type="Rhea" id="RHEA:16237"/>
        <dbReference type="Rhea" id="RHEA-COMP:10747"/>
        <dbReference type="Rhea" id="RHEA-COMP:10748"/>
        <dbReference type="ChEBI" id="CHEBI:83833"/>
        <dbReference type="ChEBI" id="CHEBI:83834"/>
        <dbReference type="EC" id="5.2.1.8"/>
    </reaction>
</comment>
<evidence type="ECO:0000256" key="4">
    <source>
        <dbReference type="PROSITE-ProRule" id="PRU00277"/>
    </source>
</evidence>
<dbReference type="EC" id="5.2.1.8" evidence="4"/>
<dbReference type="OMA" id="KHEIAIF"/>
<protein>
    <recommendedName>
        <fullName evidence="4">peptidylprolyl isomerase</fullName>
        <ecNumber evidence="4">5.2.1.8</ecNumber>
    </recommendedName>
</protein>
<dbReference type="PROSITE" id="PS50005">
    <property type="entry name" value="TPR"/>
    <property type="match status" value="1"/>
</dbReference>
<dbReference type="InterPro" id="IPR046357">
    <property type="entry name" value="PPIase_dom_sf"/>
</dbReference>
<dbReference type="InterPro" id="IPR011990">
    <property type="entry name" value="TPR-like_helical_dom_sf"/>
</dbReference>
<dbReference type="SUPFAM" id="SSF48452">
    <property type="entry name" value="TPR-like"/>
    <property type="match status" value="1"/>
</dbReference>
<keyword evidence="4 8" id="KW-0413">Isomerase</keyword>
<dbReference type="GO" id="GO:0003755">
    <property type="term" value="F:peptidyl-prolyl cis-trans isomerase activity"/>
    <property type="evidence" value="ECO:0007669"/>
    <property type="project" value="UniProtKB-KW"/>
</dbReference>